<evidence type="ECO:0000256" key="4">
    <source>
        <dbReference type="ARBA" id="ARBA00025742"/>
    </source>
</evidence>
<dbReference type="Pfam" id="PF17839">
    <property type="entry name" value="CNP_C_terminal"/>
    <property type="match status" value="1"/>
</dbReference>
<comment type="similarity">
    <text evidence="4">Belongs to the cyclic nucleotide phosphodiesterase class-III family.</text>
</comment>
<sequence length="393" mass="45145">MSEGILNIMIATDLHYLSKSINDGGEAFSKMMAKGDGKVMKYIEEIVDAFVLEVINRKPDALLLLGDLTFNGERVSHMELAIKLKEIVTAGVNVYLIPGNHDINHERCMGFCGNKIYKVDSVSPDEFREIYHHCGYNLAIHFDKTSASYVVKLSDSLYVIMLDTNSYNQNFLSDESLYWLEGVLSELSKTGADILGVSHQNLLEHNFMFTEGFMIKNADKIEALYNKYNVKLNLSGHMHIQHIEDRGVAEVVTSSLAVAPNHFANIRYDKKSFRYWTESLEVYKVECFEKISRHEFDGVGQRQLVRLFKTNSFEDINESDIDKMGKTFVKMNEKYFSGEVFDTAGFEEGMKLWEERPESFTSLYIRSIMDSVYKDQNTFELKLRKGKNGEVFR</sequence>
<dbReference type="Pfam" id="PF00149">
    <property type="entry name" value="Metallophos"/>
    <property type="match status" value="1"/>
</dbReference>
<evidence type="ECO:0000256" key="2">
    <source>
        <dbReference type="ARBA" id="ARBA00022801"/>
    </source>
</evidence>
<feature type="domain" description="Cyclic nucleotide phosphodiesterase C-terminal" evidence="6">
    <location>
        <begin position="289"/>
        <end position="372"/>
    </location>
</feature>
<dbReference type="InterPro" id="IPR040869">
    <property type="entry name" value="CNP_C"/>
</dbReference>
<accession>E6LKE0</accession>
<gene>
    <name evidence="7" type="ORF">HMPREF0381_0425</name>
</gene>
<dbReference type="Gene3D" id="3.60.21.10">
    <property type="match status" value="1"/>
</dbReference>
<dbReference type="PIRSF" id="PIRSF034890">
    <property type="entry name" value="Pesteras_lmo2642"/>
    <property type="match status" value="1"/>
</dbReference>
<keyword evidence="2" id="KW-0378">Hydrolase</keyword>
<keyword evidence="1" id="KW-0479">Metal-binding</keyword>
<organism evidence="7 8">
    <name type="scientific">Lachnoanaerobaculum saburreum DSM 3986</name>
    <dbReference type="NCBI Taxonomy" id="887325"/>
    <lineage>
        <taxon>Bacteria</taxon>
        <taxon>Bacillati</taxon>
        <taxon>Bacillota</taxon>
        <taxon>Clostridia</taxon>
        <taxon>Lachnospirales</taxon>
        <taxon>Lachnospiraceae</taxon>
        <taxon>Lachnoanaerobaculum</taxon>
    </lineage>
</organism>
<dbReference type="PANTHER" id="PTHR42988:SF2">
    <property type="entry name" value="CYCLIC NUCLEOTIDE PHOSPHODIESTERASE CBUA0032-RELATED"/>
    <property type="match status" value="1"/>
</dbReference>
<dbReference type="InterPro" id="IPR004843">
    <property type="entry name" value="Calcineurin-like_PHP"/>
</dbReference>
<dbReference type="HOGENOM" id="CLU_033792_1_0_9"/>
<evidence type="ECO:0000313" key="8">
    <source>
        <dbReference type="Proteomes" id="UP000003434"/>
    </source>
</evidence>
<dbReference type="InterPro" id="IPR012365">
    <property type="entry name" value="Pesteras_lmo2642"/>
</dbReference>
<evidence type="ECO:0000256" key="3">
    <source>
        <dbReference type="ARBA" id="ARBA00023004"/>
    </source>
</evidence>
<protein>
    <submittedName>
        <fullName evidence="7">Ser/Thr phosphatase family protein</fullName>
    </submittedName>
</protein>
<reference evidence="7 8" key="1">
    <citation type="submission" date="2010-12" db="EMBL/GenBank/DDBJ databases">
        <authorList>
            <person name="Muzny D."/>
            <person name="Qin X."/>
            <person name="Deng J."/>
            <person name="Jiang H."/>
            <person name="Liu Y."/>
            <person name="Qu J."/>
            <person name="Song X.-Z."/>
            <person name="Zhang L."/>
            <person name="Thornton R."/>
            <person name="Coyle M."/>
            <person name="Francisco L."/>
            <person name="Jackson L."/>
            <person name="Javaid M."/>
            <person name="Korchina V."/>
            <person name="Kovar C."/>
            <person name="Mata R."/>
            <person name="Mathew T."/>
            <person name="Ngo R."/>
            <person name="Nguyen L."/>
            <person name="Nguyen N."/>
            <person name="Okwuonu G."/>
            <person name="Ongeri F."/>
            <person name="Pham C."/>
            <person name="Simmons D."/>
            <person name="Wilczek-Boney K."/>
            <person name="Hale W."/>
            <person name="Jakkamsetti A."/>
            <person name="Pham P."/>
            <person name="Ruth R."/>
            <person name="San Lucas F."/>
            <person name="Warren J."/>
            <person name="Zhang J."/>
            <person name="Zhao Z."/>
            <person name="Zhou C."/>
            <person name="Zhu D."/>
            <person name="Lee S."/>
            <person name="Bess C."/>
            <person name="Blankenburg K."/>
            <person name="Forbes L."/>
            <person name="Fu Q."/>
            <person name="Gubbala S."/>
            <person name="Hirani K."/>
            <person name="Jayaseelan J.C."/>
            <person name="Lara F."/>
            <person name="Munidasa M."/>
            <person name="Palculict T."/>
            <person name="Patil S."/>
            <person name="Pu L.-L."/>
            <person name="Saada N."/>
            <person name="Tang L."/>
            <person name="Weissenberger G."/>
            <person name="Zhu Y."/>
            <person name="Hemphill L."/>
            <person name="Shang Y."/>
            <person name="Youmans B."/>
            <person name="Ayvaz T."/>
            <person name="Ross M."/>
            <person name="Santibanez J."/>
            <person name="Aqrawi P."/>
            <person name="Gross S."/>
            <person name="Joshi V."/>
            <person name="Fowler G."/>
            <person name="Nazareth L."/>
            <person name="Reid J."/>
            <person name="Worley K."/>
            <person name="Petrosino J."/>
            <person name="Highlander S."/>
            <person name="Gibbs R."/>
        </authorList>
    </citation>
    <scope>NUCLEOTIDE SEQUENCE [LARGE SCALE GENOMIC DNA]</scope>
    <source>
        <strain evidence="7 8">DSM 3986</strain>
    </source>
</reference>
<comment type="caution">
    <text evidence="7">The sequence shown here is derived from an EMBL/GenBank/DDBJ whole genome shotgun (WGS) entry which is preliminary data.</text>
</comment>
<dbReference type="InterPro" id="IPR029052">
    <property type="entry name" value="Metallo-depent_PP-like"/>
</dbReference>
<dbReference type="InterPro" id="IPR050884">
    <property type="entry name" value="CNP_phosphodiesterase-III"/>
</dbReference>
<name>E6LKE0_9FIRM</name>
<dbReference type="PANTHER" id="PTHR42988">
    <property type="entry name" value="PHOSPHOHYDROLASE"/>
    <property type="match status" value="1"/>
</dbReference>
<dbReference type="eggNOG" id="COG1409">
    <property type="taxonomic scope" value="Bacteria"/>
</dbReference>
<evidence type="ECO:0000259" key="6">
    <source>
        <dbReference type="Pfam" id="PF17839"/>
    </source>
</evidence>
<dbReference type="Proteomes" id="UP000003434">
    <property type="component" value="Unassembled WGS sequence"/>
</dbReference>
<dbReference type="EMBL" id="AEPW01000008">
    <property type="protein sequence ID" value="EFU77780.1"/>
    <property type="molecule type" value="Genomic_DNA"/>
</dbReference>
<evidence type="ECO:0000259" key="5">
    <source>
        <dbReference type="Pfam" id="PF00149"/>
    </source>
</evidence>
<evidence type="ECO:0000313" key="7">
    <source>
        <dbReference type="EMBL" id="EFU77780.1"/>
    </source>
</evidence>
<evidence type="ECO:0000256" key="1">
    <source>
        <dbReference type="ARBA" id="ARBA00022723"/>
    </source>
</evidence>
<keyword evidence="3" id="KW-0408">Iron</keyword>
<dbReference type="GO" id="GO:0046872">
    <property type="term" value="F:metal ion binding"/>
    <property type="evidence" value="ECO:0007669"/>
    <property type="project" value="UniProtKB-KW"/>
</dbReference>
<proteinExistence type="inferred from homology"/>
<dbReference type="AlphaFoldDB" id="E6LKE0"/>
<dbReference type="GO" id="GO:0016787">
    <property type="term" value="F:hydrolase activity"/>
    <property type="evidence" value="ECO:0007669"/>
    <property type="project" value="UniProtKB-KW"/>
</dbReference>
<dbReference type="SUPFAM" id="SSF56300">
    <property type="entry name" value="Metallo-dependent phosphatases"/>
    <property type="match status" value="1"/>
</dbReference>
<feature type="domain" description="Calcineurin-like phosphoesterase" evidence="5">
    <location>
        <begin position="7"/>
        <end position="240"/>
    </location>
</feature>
<dbReference type="RefSeq" id="WP_008750196.1">
    <property type="nucleotide sequence ID" value="NZ_GL622296.1"/>
</dbReference>